<organism evidence="4 5">
    <name type="scientific">Drechslerella stenobrocha 248</name>
    <dbReference type="NCBI Taxonomy" id="1043628"/>
    <lineage>
        <taxon>Eukaryota</taxon>
        <taxon>Fungi</taxon>
        <taxon>Dikarya</taxon>
        <taxon>Ascomycota</taxon>
        <taxon>Pezizomycotina</taxon>
        <taxon>Orbiliomycetes</taxon>
        <taxon>Orbiliales</taxon>
        <taxon>Orbiliaceae</taxon>
        <taxon>Drechslerella</taxon>
    </lineage>
</organism>
<dbReference type="Proteomes" id="UP000024837">
    <property type="component" value="Unassembled WGS sequence"/>
</dbReference>
<keyword evidence="2" id="KW-0472">Membrane</keyword>
<proteinExistence type="predicted"/>
<accession>W7I3Z7</accession>
<name>W7I3Z7_9PEZI</name>
<evidence type="ECO:0000256" key="3">
    <source>
        <dbReference type="SAM" id="SignalP"/>
    </source>
</evidence>
<reference evidence="4 5" key="1">
    <citation type="submission" date="2013-05" db="EMBL/GenBank/DDBJ databases">
        <title>Drechslerella stenobrocha genome reveals carnivorous origination and mechanical trapping mechanism of predatory fungi.</title>
        <authorList>
            <person name="Liu X."/>
            <person name="Zhang W."/>
            <person name="Liu K."/>
        </authorList>
    </citation>
    <scope>NUCLEOTIDE SEQUENCE [LARGE SCALE GENOMIC DNA]</scope>
    <source>
        <strain evidence="4 5">248</strain>
    </source>
</reference>
<dbReference type="OrthoDB" id="5346848at2759"/>
<sequence>MQHPRFPHPSSRTSTSISTFFCLLLFVTDALAISIPKLHPPAPAYSIQPRQEFNETAFFIANCGLNFVRCDGACCRQGEECLVSTQTNKTFCGGPRSNPTSSPTAPPPPSSPPSNGPPVGAIVGSTLGTVGLFAIIGAIYWFRRRARRPSAPAIPQAPVIDHSSIVEARYAPASEPSYSGDKWPPGSFLYHHRNRSVSTAASASGGVASKQQDAPEPLNVAELPTTAPTAELPGDDGYFAIHQHPPVPPPPPILSGQLSPPTSPMETTPMAPGASGTPVSGSQSNTMQFWGRS</sequence>
<evidence type="ECO:0000313" key="5">
    <source>
        <dbReference type="Proteomes" id="UP000024837"/>
    </source>
</evidence>
<evidence type="ECO:0000256" key="1">
    <source>
        <dbReference type="SAM" id="MobiDB-lite"/>
    </source>
</evidence>
<feature type="compositionally biased region" description="Pro residues" evidence="1">
    <location>
        <begin position="104"/>
        <end position="116"/>
    </location>
</feature>
<evidence type="ECO:0000256" key="2">
    <source>
        <dbReference type="SAM" id="Phobius"/>
    </source>
</evidence>
<feature type="compositionally biased region" description="Polar residues" evidence="1">
    <location>
        <begin position="277"/>
        <end position="293"/>
    </location>
</feature>
<dbReference type="EMBL" id="KI966413">
    <property type="protein sequence ID" value="EWC46943.1"/>
    <property type="molecule type" value="Genomic_DNA"/>
</dbReference>
<keyword evidence="3" id="KW-0732">Signal</keyword>
<keyword evidence="2" id="KW-1133">Transmembrane helix</keyword>
<dbReference type="AlphaFoldDB" id="W7I3Z7"/>
<feature type="signal peptide" evidence="3">
    <location>
        <begin position="1"/>
        <end position="32"/>
    </location>
</feature>
<feature type="compositionally biased region" description="Low complexity" evidence="1">
    <location>
        <begin position="254"/>
        <end position="272"/>
    </location>
</feature>
<feature type="chain" id="PRO_5004895672" evidence="3">
    <location>
        <begin position="33"/>
        <end position="293"/>
    </location>
</feature>
<keyword evidence="5" id="KW-1185">Reference proteome</keyword>
<evidence type="ECO:0000313" key="4">
    <source>
        <dbReference type="EMBL" id="EWC46943.1"/>
    </source>
</evidence>
<keyword evidence="2" id="KW-0812">Transmembrane</keyword>
<gene>
    <name evidence="4" type="ORF">DRE_03705</name>
</gene>
<feature type="transmembrane region" description="Helical" evidence="2">
    <location>
        <begin position="119"/>
        <end position="142"/>
    </location>
</feature>
<protein>
    <submittedName>
        <fullName evidence="4">Uncharacterized protein</fullName>
    </submittedName>
</protein>
<feature type="region of interest" description="Disordered" evidence="1">
    <location>
        <begin position="93"/>
        <end position="120"/>
    </location>
</feature>
<feature type="region of interest" description="Disordered" evidence="1">
    <location>
        <begin position="246"/>
        <end position="293"/>
    </location>
</feature>
<dbReference type="HOGENOM" id="CLU_940013_0_0_1"/>